<feature type="binding site" evidence="2">
    <location>
        <position position="78"/>
    </location>
    <ligand>
        <name>substrate</name>
    </ligand>
</feature>
<organism evidence="4 5">
    <name type="scientific">Anaerofustis stercorihominis DSM 17244</name>
    <dbReference type="NCBI Taxonomy" id="445971"/>
    <lineage>
        <taxon>Bacteria</taxon>
        <taxon>Bacillati</taxon>
        <taxon>Bacillota</taxon>
        <taxon>Clostridia</taxon>
        <taxon>Eubacteriales</taxon>
        <taxon>Eubacteriaceae</taxon>
        <taxon>Anaerofustis</taxon>
    </lineage>
</organism>
<dbReference type="SUPFAM" id="SSF53474">
    <property type="entry name" value="alpha/beta-Hydrolases"/>
    <property type="match status" value="1"/>
</dbReference>
<name>B1CAA8_9FIRM</name>
<evidence type="ECO:0000256" key="2">
    <source>
        <dbReference type="PIRSR" id="PIRSR639069-2"/>
    </source>
</evidence>
<dbReference type="HOGENOM" id="CLU_054209_0_0_9"/>
<dbReference type="GO" id="GO:0005976">
    <property type="term" value="P:polysaccharide metabolic process"/>
    <property type="evidence" value="ECO:0007669"/>
    <property type="project" value="TreeGrafter"/>
</dbReference>
<dbReference type="Proteomes" id="UP000005178">
    <property type="component" value="Unassembled WGS sequence"/>
</dbReference>
<evidence type="ECO:0000313" key="5">
    <source>
        <dbReference type="Proteomes" id="UP000005178"/>
    </source>
</evidence>
<dbReference type="PANTHER" id="PTHR40111:SF1">
    <property type="entry name" value="CEPHALOSPORIN-C DEACETYLASE"/>
    <property type="match status" value="1"/>
</dbReference>
<dbReference type="InterPro" id="IPR039069">
    <property type="entry name" value="CE7"/>
</dbReference>
<accession>B1CAA8</accession>
<feature type="active site" description="Charge relay system" evidence="1">
    <location>
        <position position="258"/>
    </location>
</feature>
<proteinExistence type="predicted"/>
<reference evidence="4" key="1">
    <citation type="submission" date="2008-01" db="EMBL/GenBank/DDBJ databases">
        <authorList>
            <person name="Fulton L."/>
            <person name="Clifton S."/>
            <person name="Fulton B."/>
            <person name="Xu J."/>
            <person name="Minx P."/>
            <person name="Pepin K.H."/>
            <person name="Johnson M."/>
            <person name="Thiruvilangam P."/>
            <person name="Bhonagiri V."/>
            <person name="Nash W.E."/>
            <person name="Mardis E.R."/>
            <person name="Wilson R.K."/>
        </authorList>
    </citation>
    <scope>NUCLEOTIDE SEQUENCE [LARGE SCALE GENOMIC DNA]</scope>
    <source>
        <strain evidence="4">DSM 17244</strain>
    </source>
</reference>
<dbReference type="ESTHER" id="9firm-b1caa8">
    <property type="family name" value="Acetyl-esterase_deacetylase"/>
</dbReference>
<evidence type="ECO:0000313" key="4">
    <source>
        <dbReference type="EMBL" id="EDS72619.1"/>
    </source>
</evidence>
<feature type="domain" description="Acetyl xylan esterase" evidence="3">
    <location>
        <begin position="2"/>
        <end position="289"/>
    </location>
</feature>
<dbReference type="AlphaFoldDB" id="B1CAA8"/>
<dbReference type="eggNOG" id="COG3458">
    <property type="taxonomic scope" value="Bacteria"/>
</dbReference>
<gene>
    <name evidence="4" type="ORF">ANASTE_02350</name>
</gene>
<dbReference type="InterPro" id="IPR029058">
    <property type="entry name" value="AB_hydrolase_fold"/>
</dbReference>
<feature type="active site" description="Nucleophile" evidence="1">
    <location>
        <position position="170"/>
    </location>
</feature>
<dbReference type="InterPro" id="IPR008391">
    <property type="entry name" value="AXE1_dom"/>
</dbReference>
<dbReference type="EMBL" id="ABIL02000006">
    <property type="protein sequence ID" value="EDS72619.1"/>
    <property type="molecule type" value="Genomic_DNA"/>
</dbReference>
<dbReference type="Pfam" id="PF05448">
    <property type="entry name" value="AXE1"/>
    <property type="match status" value="1"/>
</dbReference>
<dbReference type="PANTHER" id="PTHR40111">
    <property type="entry name" value="CEPHALOSPORIN-C DEACETYLASE"/>
    <property type="match status" value="1"/>
</dbReference>
<evidence type="ECO:0000259" key="3">
    <source>
        <dbReference type="Pfam" id="PF05448"/>
    </source>
</evidence>
<reference evidence="4" key="2">
    <citation type="submission" date="2013-08" db="EMBL/GenBank/DDBJ databases">
        <title>Draft genome sequence of Anaerofustis stercorihominis (DSM 17244).</title>
        <authorList>
            <person name="Sudarsanam P."/>
            <person name="Ley R."/>
            <person name="Guruge J."/>
            <person name="Turnbaugh P.J."/>
            <person name="Mahowald M."/>
            <person name="Liep D."/>
            <person name="Gordon J."/>
        </authorList>
    </citation>
    <scope>NUCLEOTIDE SEQUENCE</scope>
    <source>
        <strain evidence="4">DSM 17244</strain>
    </source>
</reference>
<dbReference type="GO" id="GO:0052689">
    <property type="term" value="F:carboxylic ester hydrolase activity"/>
    <property type="evidence" value="ECO:0007669"/>
    <property type="project" value="TreeGrafter"/>
</dbReference>
<evidence type="ECO:0000256" key="1">
    <source>
        <dbReference type="PIRSR" id="PIRSR639069-1"/>
    </source>
</evidence>
<protein>
    <submittedName>
        <fullName evidence="4">Acetyl xylan esterase (AXE1)</fullName>
    </submittedName>
</protein>
<sequence>MGISSKPDDFDKFWGDSLTELENTKQGYTLKKIETAEKNIEQFDLYFESTYGAQIHCLYIRPKNIKYKIPGITFFHGYGSNTRGPFQYLPYVYNDIAVLAMDIRGQGGLSTDPWDGVGSTKYGQFIRGMQDEDIRKLFARNIYLDGVKAVKTLMSMDEIDETRIGINGKSQGGAITIAATSLVEGVKIITPTYPFMSDLKHVLEDNLTDADEFMEYFRRVDPKHETEKDIINKLSYVDISNLADRITAKVHWTLAILDESCHPSTQFAAYNKIKSQKEMIIYPDYAHEPQLLF</sequence>
<dbReference type="Gene3D" id="3.40.50.1820">
    <property type="entry name" value="alpha/beta hydrolase"/>
    <property type="match status" value="1"/>
</dbReference>
<comment type="caution">
    <text evidence="4">The sequence shown here is derived from an EMBL/GenBank/DDBJ whole genome shotgun (WGS) entry which is preliminary data.</text>
</comment>
<keyword evidence="5" id="KW-1185">Reference proteome</keyword>
<dbReference type="STRING" id="445971.ANASTE_02350"/>
<feature type="active site" description="Charge relay system" evidence="1">
    <location>
        <position position="287"/>
    </location>
</feature>